<evidence type="ECO:0000313" key="2">
    <source>
        <dbReference type="Proteomes" id="UP000177052"/>
    </source>
</evidence>
<gene>
    <name evidence="1" type="ORF">A3F19_00915</name>
</gene>
<sequence length="83" mass="9486">MKEGGLFNQAIETLTGHKHPNVQKRKDLVQEIKALQERLKGLEDNLALPYEGLERPLYNGESVAAKIETQISDKEKKLENLMR</sequence>
<dbReference type="EMBL" id="MFUJ01000038">
    <property type="protein sequence ID" value="OGI78825.1"/>
    <property type="molecule type" value="Genomic_DNA"/>
</dbReference>
<proteinExistence type="predicted"/>
<reference evidence="1 2" key="1">
    <citation type="journal article" date="2016" name="Nat. Commun.">
        <title>Thousands of microbial genomes shed light on interconnected biogeochemical processes in an aquifer system.</title>
        <authorList>
            <person name="Anantharaman K."/>
            <person name="Brown C.T."/>
            <person name="Hug L.A."/>
            <person name="Sharon I."/>
            <person name="Castelle C.J."/>
            <person name="Probst A.J."/>
            <person name="Thomas B.C."/>
            <person name="Singh A."/>
            <person name="Wilkins M.J."/>
            <person name="Karaoz U."/>
            <person name="Brodie E.L."/>
            <person name="Williams K.H."/>
            <person name="Hubbard S.S."/>
            <person name="Banfield J.F."/>
        </authorList>
    </citation>
    <scope>NUCLEOTIDE SEQUENCE [LARGE SCALE GENOMIC DNA]</scope>
</reference>
<organism evidence="1 2">
    <name type="scientific">Candidatus Nomurabacteria bacterium RIFCSPHIGHO2_12_FULL_37_29</name>
    <dbReference type="NCBI Taxonomy" id="1801759"/>
    <lineage>
        <taxon>Bacteria</taxon>
        <taxon>Candidatus Nomuraibacteriota</taxon>
    </lineage>
</organism>
<accession>A0A1F6WAV4</accession>
<dbReference type="AlphaFoldDB" id="A0A1F6WAV4"/>
<protein>
    <submittedName>
        <fullName evidence="1">Uncharacterized protein</fullName>
    </submittedName>
</protein>
<dbReference type="Proteomes" id="UP000177052">
    <property type="component" value="Unassembled WGS sequence"/>
</dbReference>
<comment type="caution">
    <text evidence="1">The sequence shown here is derived from an EMBL/GenBank/DDBJ whole genome shotgun (WGS) entry which is preliminary data.</text>
</comment>
<name>A0A1F6WAV4_9BACT</name>
<evidence type="ECO:0000313" key="1">
    <source>
        <dbReference type="EMBL" id="OGI78825.1"/>
    </source>
</evidence>